<dbReference type="InterPro" id="IPR050121">
    <property type="entry name" value="Cytochrome_P450_monoxygenase"/>
</dbReference>
<evidence type="ECO:0000256" key="1">
    <source>
        <dbReference type="ARBA" id="ARBA00001971"/>
    </source>
</evidence>
<dbReference type="InterPro" id="IPR001128">
    <property type="entry name" value="Cyt_P450"/>
</dbReference>
<protein>
    <submittedName>
        <fullName evidence="9">Cytochrome P450</fullName>
    </submittedName>
</protein>
<keyword evidence="6" id="KW-0503">Monooxygenase</keyword>
<evidence type="ECO:0000313" key="10">
    <source>
        <dbReference type="Proteomes" id="UP001275084"/>
    </source>
</evidence>
<reference evidence="9" key="1">
    <citation type="journal article" date="2023" name="Mol. Phylogenet. Evol.">
        <title>Genome-scale phylogeny and comparative genomics of the fungal order Sordariales.</title>
        <authorList>
            <person name="Hensen N."/>
            <person name="Bonometti L."/>
            <person name="Westerberg I."/>
            <person name="Brannstrom I.O."/>
            <person name="Guillou S."/>
            <person name="Cros-Aarteil S."/>
            <person name="Calhoun S."/>
            <person name="Haridas S."/>
            <person name="Kuo A."/>
            <person name="Mondo S."/>
            <person name="Pangilinan J."/>
            <person name="Riley R."/>
            <person name="LaButti K."/>
            <person name="Andreopoulos B."/>
            <person name="Lipzen A."/>
            <person name="Chen C."/>
            <person name="Yan M."/>
            <person name="Daum C."/>
            <person name="Ng V."/>
            <person name="Clum A."/>
            <person name="Steindorff A."/>
            <person name="Ohm R.A."/>
            <person name="Martin F."/>
            <person name="Silar P."/>
            <person name="Natvig D.O."/>
            <person name="Lalanne C."/>
            <person name="Gautier V."/>
            <person name="Ament-Velasquez S.L."/>
            <person name="Kruys A."/>
            <person name="Hutchinson M.I."/>
            <person name="Powell A.J."/>
            <person name="Barry K."/>
            <person name="Miller A.N."/>
            <person name="Grigoriev I.V."/>
            <person name="Debuchy R."/>
            <person name="Gladieux P."/>
            <person name="Hiltunen Thoren M."/>
            <person name="Johannesson H."/>
        </authorList>
    </citation>
    <scope>NUCLEOTIDE SEQUENCE</scope>
    <source>
        <strain evidence="9">CBS 955.72</strain>
    </source>
</reference>
<dbReference type="InterPro" id="IPR036396">
    <property type="entry name" value="Cyt_P450_sf"/>
</dbReference>
<dbReference type="GO" id="GO:0005506">
    <property type="term" value="F:iron ion binding"/>
    <property type="evidence" value="ECO:0007669"/>
    <property type="project" value="InterPro"/>
</dbReference>
<dbReference type="SUPFAM" id="SSF48264">
    <property type="entry name" value="Cytochrome P450"/>
    <property type="match status" value="1"/>
</dbReference>
<comment type="similarity">
    <text evidence="2">Belongs to the cytochrome P450 family.</text>
</comment>
<dbReference type="AlphaFoldDB" id="A0AAJ0MGX3"/>
<keyword evidence="3 7" id="KW-0349">Heme</keyword>
<keyword evidence="8" id="KW-0472">Membrane</keyword>
<keyword evidence="6" id="KW-0560">Oxidoreductase</keyword>
<organism evidence="9 10">
    <name type="scientific">Lasiosphaeria hispida</name>
    <dbReference type="NCBI Taxonomy" id="260671"/>
    <lineage>
        <taxon>Eukaryota</taxon>
        <taxon>Fungi</taxon>
        <taxon>Dikarya</taxon>
        <taxon>Ascomycota</taxon>
        <taxon>Pezizomycotina</taxon>
        <taxon>Sordariomycetes</taxon>
        <taxon>Sordariomycetidae</taxon>
        <taxon>Sordariales</taxon>
        <taxon>Lasiosphaeriaceae</taxon>
        <taxon>Lasiosphaeria</taxon>
    </lineage>
</organism>
<feature type="binding site" description="axial binding residue" evidence="7">
    <location>
        <position position="522"/>
    </location>
    <ligand>
        <name>heme</name>
        <dbReference type="ChEBI" id="CHEBI:30413"/>
    </ligand>
    <ligandPart>
        <name>Fe</name>
        <dbReference type="ChEBI" id="CHEBI:18248"/>
    </ligandPart>
</feature>
<evidence type="ECO:0000256" key="8">
    <source>
        <dbReference type="SAM" id="Phobius"/>
    </source>
</evidence>
<dbReference type="GO" id="GO:0020037">
    <property type="term" value="F:heme binding"/>
    <property type="evidence" value="ECO:0007669"/>
    <property type="project" value="InterPro"/>
</dbReference>
<feature type="transmembrane region" description="Helical" evidence="8">
    <location>
        <begin position="21"/>
        <end position="40"/>
    </location>
</feature>
<dbReference type="PANTHER" id="PTHR24305:SF166">
    <property type="entry name" value="CYTOCHROME P450 12A4, MITOCHONDRIAL-RELATED"/>
    <property type="match status" value="1"/>
</dbReference>
<keyword evidence="8" id="KW-1133">Transmembrane helix</keyword>
<comment type="caution">
    <text evidence="9">The sequence shown here is derived from an EMBL/GenBank/DDBJ whole genome shotgun (WGS) entry which is preliminary data.</text>
</comment>
<evidence type="ECO:0000256" key="3">
    <source>
        <dbReference type="ARBA" id="ARBA00022617"/>
    </source>
</evidence>
<evidence type="ECO:0000256" key="2">
    <source>
        <dbReference type="ARBA" id="ARBA00010617"/>
    </source>
</evidence>
<evidence type="ECO:0000313" key="9">
    <source>
        <dbReference type="EMBL" id="KAK3357943.1"/>
    </source>
</evidence>
<dbReference type="GO" id="GO:0004497">
    <property type="term" value="F:monooxygenase activity"/>
    <property type="evidence" value="ECO:0007669"/>
    <property type="project" value="UniProtKB-KW"/>
</dbReference>
<dbReference type="Gene3D" id="1.10.630.10">
    <property type="entry name" value="Cytochrome P450"/>
    <property type="match status" value="1"/>
</dbReference>
<keyword evidence="8" id="KW-0812">Transmembrane</keyword>
<reference evidence="9" key="2">
    <citation type="submission" date="2023-06" db="EMBL/GenBank/DDBJ databases">
        <authorList>
            <consortium name="Lawrence Berkeley National Laboratory"/>
            <person name="Haridas S."/>
            <person name="Hensen N."/>
            <person name="Bonometti L."/>
            <person name="Westerberg I."/>
            <person name="Brannstrom I.O."/>
            <person name="Guillou S."/>
            <person name="Cros-Aarteil S."/>
            <person name="Calhoun S."/>
            <person name="Kuo A."/>
            <person name="Mondo S."/>
            <person name="Pangilinan J."/>
            <person name="Riley R."/>
            <person name="Labutti K."/>
            <person name="Andreopoulos B."/>
            <person name="Lipzen A."/>
            <person name="Chen C."/>
            <person name="Yanf M."/>
            <person name="Daum C."/>
            <person name="Ng V."/>
            <person name="Clum A."/>
            <person name="Steindorff A."/>
            <person name="Ohm R."/>
            <person name="Martin F."/>
            <person name="Silar P."/>
            <person name="Natvig D."/>
            <person name="Lalanne C."/>
            <person name="Gautier V."/>
            <person name="Ament-Velasquez S.L."/>
            <person name="Kruys A."/>
            <person name="Hutchinson M.I."/>
            <person name="Powell A.J."/>
            <person name="Barry K."/>
            <person name="Miller A.N."/>
            <person name="Grigoriev I.V."/>
            <person name="Debuchy R."/>
            <person name="Gladieux P."/>
            <person name="Thoren M.H."/>
            <person name="Johannesson H."/>
        </authorList>
    </citation>
    <scope>NUCLEOTIDE SEQUENCE</scope>
    <source>
        <strain evidence="9">CBS 955.72</strain>
    </source>
</reference>
<dbReference type="Proteomes" id="UP001275084">
    <property type="component" value="Unassembled WGS sequence"/>
</dbReference>
<evidence type="ECO:0000256" key="6">
    <source>
        <dbReference type="ARBA" id="ARBA00023033"/>
    </source>
</evidence>
<accession>A0AAJ0MGX3</accession>
<keyword evidence="4 7" id="KW-0479">Metal-binding</keyword>
<dbReference type="EMBL" id="JAUIQD010000003">
    <property type="protein sequence ID" value="KAK3357943.1"/>
    <property type="molecule type" value="Genomic_DNA"/>
</dbReference>
<name>A0AAJ0MGX3_9PEZI</name>
<sequence length="577" mass="65089">MSFSENLKANFGGIDPRFQTAALYGTAILTAVYGLYLWLLPRPLAGIPYNKESVKSIWGDVLELRADTGGLAKWCGKQLERHGTPICQALMGPLSKPVVLVADVPETRAMLMGRSDFDRSAYIIDRFPLFGEFHLNMKTGDAWRTSRGWLKDLLDKPHLISNMTPRIYGHVLTLLELWEKKSGLANGHSFSMVDDLRDLALDVITNFHFGDDFTDSALARQSHHVGQLDSKNTRLPVGKNGEVEFPQAPLHEFQEGLIETGDKMADIYTTVWPPALVSFWVRYISPHYRPFFGAKDRFIRDYINLALKRLNNNEPLQTGLDFMVSREKRGAVKAKKPSVIGKQTMVDEAYGNLIAGQHTTSAAMVWILKLLIDHPEVTNRLREELQTHLVEATQENRLPTVDEILNTRLAYLDAVLEEVLRLRAAMLVPRDTTRDTELLGNRIPKGTSILLVCQGPDFSPSPSSAYWRGTKADAARQFPGKESKSPEHFDPMRWLVQNEKGELEFDGTTYPQLGFGLGVRSCWGRRLAYLEMRIMTTMVTLKFDFGQVADALTTHEASYDISYRAKQGWVNLTSRGL</sequence>
<evidence type="ECO:0000256" key="4">
    <source>
        <dbReference type="ARBA" id="ARBA00022723"/>
    </source>
</evidence>
<gene>
    <name evidence="9" type="ORF">B0T25DRAFT_174503</name>
</gene>
<keyword evidence="10" id="KW-1185">Reference proteome</keyword>
<dbReference type="PRINTS" id="PR00465">
    <property type="entry name" value="EP450IV"/>
</dbReference>
<keyword evidence="5 7" id="KW-0408">Iron</keyword>
<proteinExistence type="inferred from homology"/>
<comment type="cofactor">
    <cofactor evidence="1 7">
        <name>heme</name>
        <dbReference type="ChEBI" id="CHEBI:30413"/>
    </cofactor>
</comment>
<dbReference type="InterPro" id="IPR002403">
    <property type="entry name" value="Cyt_P450_E_grp-IV"/>
</dbReference>
<dbReference type="GO" id="GO:0016705">
    <property type="term" value="F:oxidoreductase activity, acting on paired donors, with incorporation or reduction of molecular oxygen"/>
    <property type="evidence" value="ECO:0007669"/>
    <property type="project" value="InterPro"/>
</dbReference>
<dbReference type="PANTHER" id="PTHR24305">
    <property type="entry name" value="CYTOCHROME P450"/>
    <property type="match status" value="1"/>
</dbReference>
<evidence type="ECO:0000256" key="7">
    <source>
        <dbReference type="PIRSR" id="PIRSR602403-1"/>
    </source>
</evidence>
<evidence type="ECO:0000256" key="5">
    <source>
        <dbReference type="ARBA" id="ARBA00023004"/>
    </source>
</evidence>
<dbReference type="Pfam" id="PF00067">
    <property type="entry name" value="p450"/>
    <property type="match status" value="2"/>
</dbReference>
<dbReference type="PRINTS" id="PR00385">
    <property type="entry name" value="P450"/>
</dbReference>